<organism evidence="1 2">
    <name type="scientific">Candidatus Scatavimonas merdigallinarum</name>
    <dbReference type="NCBI Taxonomy" id="2840914"/>
    <lineage>
        <taxon>Bacteria</taxon>
        <taxon>Bacillati</taxon>
        <taxon>Bacillota</taxon>
        <taxon>Clostridia</taxon>
        <taxon>Eubacteriales</taxon>
        <taxon>Oscillospiraceae</taxon>
        <taxon>Oscillospiraceae incertae sedis</taxon>
        <taxon>Candidatus Scatavimonas</taxon>
    </lineage>
</organism>
<dbReference type="Gene3D" id="3.10.450.40">
    <property type="match status" value="1"/>
</dbReference>
<dbReference type="SUPFAM" id="SSF160719">
    <property type="entry name" value="gpW/gp25-like"/>
    <property type="match status" value="1"/>
</dbReference>
<evidence type="ECO:0008006" key="3">
    <source>
        <dbReference type="Google" id="ProtNLM"/>
    </source>
</evidence>
<dbReference type="EMBL" id="DVFW01000042">
    <property type="protein sequence ID" value="HIQ81209.1"/>
    <property type="molecule type" value="Genomic_DNA"/>
</dbReference>
<protein>
    <recommendedName>
        <fullName evidence="3">DUF2634 domain-containing protein</fullName>
    </recommendedName>
</protein>
<dbReference type="AlphaFoldDB" id="A0A9D0ZKW7"/>
<reference evidence="1" key="1">
    <citation type="submission" date="2020-10" db="EMBL/GenBank/DDBJ databases">
        <authorList>
            <person name="Gilroy R."/>
        </authorList>
    </citation>
    <scope>NUCLEOTIDE SEQUENCE</scope>
    <source>
        <strain evidence="1">ChiSjej1B19-3389</strain>
    </source>
</reference>
<comment type="caution">
    <text evidence="1">The sequence shown here is derived from an EMBL/GenBank/DDBJ whole genome shotgun (WGS) entry which is preliminary data.</text>
</comment>
<sequence>MDTALNDAGDFALDGRGMPYLLSGLAELMQRVKLCLQIKKGSFLYDRNLGSELHTLEHGTELLQQRAQMLVYEAVAAVPQVRLYNIQADFPQDGPLKLSLDIDFAGETGTLEVTL</sequence>
<evidence type="ECO:0000313" key="2">
    <source>
        <dbReference type="Proteomes" id="UP000886787"/>
    </source>
</evidence>
<evidence type="ECO:0000313" key="1">
    <source>
        <dbReference type="EMBL" id="HIQ81209.1"/>
    </source>
</evidence>
<reference evidence="1" key="2">
    <citation type="journal article" date="2021" name="PeerJ">
        <title>Extensive microbial diversity within the chicken gut microbiome revealed by metagenomics and culture.</title>
        <authorList>
            <person name="Gilroy R."/>
            <person name="Ravi A."/>
            <person name="Getino M."/>
            <person name="Pursley I."/>
            <person name="Horton D.L."/>
            <person name="Alikhan N.F."/>
            <person name="Baker D."/>
            <person name="Gharbi K."/>
            <person name="Hall N."/>
            <person name="Watson M."/>
            <person name="Adriaenssens E.M."/>
            <person name="Foster-Nyarko E."/>
            <person name="Jarju S."/>
            <person name="Secka A."/>
            <person name="Antonio M."/>
            <person name="Oren A."/>
            <person name="Chaudhuri R.R."/>
            <person name="La Ragione R."/>
            <person name="Hildebrand F."/>
            <person name="Pallen M.J."/>
        </authorList>
    </citation>
    <scope>NUCLEOTIDE SEQUENCE</scope>
    <source>
        <strain evidence="1">ChiSjej1B19-3389</strain>
    </source>
</reference>
<gene>
    <name evidence="1" type="ORF">IAD32_08020</name>
</gene>
<dbReference type="Proteomes" id="UP000886787">
    <property type="component" value="Unassembled WGS sequence"/>
</dbReference>
<accession>A0A9D0ZKW7</accession>
<name>A0A9D0ZKW7_9FIRM</name>
<proteinExistence type="predicted"/>